<keyword evidence="2" id="KW-0663">Pyridoxal phosphate</keyword>
<gene>
    <name evidence="4" type="primary">sufS_51</name>
    <name evidence="4" type="ORF">SDC9_181105</name>
</gene>
<dbReference type="EMBL" id="VSSQ01086194">
    <property type="protein sequence ID" value="MPN33616.1"/>
    <property type="molecule type" value="Genomic_DNA"/>
</dbReference>
<dbReference type="InterPro" id="IPR015422">
    <property type="entry name" value="PyrdxlP-dep_Trfase_small"/>
</dbReference>
<evidence type="ECO:0000256" key="2">
    <source>
        <dbReference type="ARBA" id="ARBA00022898"/>
    </source>
</evidence>
<organism evidence="4">
    <name type="scientific">bioreactor metagenome</name>
    <dbReference type="NCBI Taxonomy" id="1076179"/>
    <lineage>
        <taxon>unclassified sequences</taxon>
        <taxon>metagenomes</taxon>
        <taxon>ecological metagenomes</taxon>
    </lineage>
</organism>
<dbReference type="Gene3D" id="3.90.1150.10">
    <property type="entry name" value="Aspartate Aminotransferase, domain 1"/>
    <property type="match status" value="1"/>
</dbReference>
<accession>A0A645H560</accession>
<feature type="domain" description="Aminotransferase class V" evidence="3">
    <location>
        <begin position="1"/>
        <end position="200"/>
    </location>
</feature>
<evidence type="ECO:0000256" key="1">
    <source>
        <dbReference type="ARBA" id="ARBA00001933"/>
    </source>
</evidence>
<evidence type="ECO:0000259" key="3">
    <source>
        <dbReference type="Pfam" id="PF00266"/>
    </source>
</evidence>
<dbReference type="Pfam" id="PF00266">
    <property type="entry name" value="Aminotran_5"/>
    <property type="match status" value="1"/>
</dbReference>
<dbReference type="EC" id="2.8.1.7" evidence="4"/>
<evidence type="ECO:0000313" key="4">
    <source>
        <dbReference type="EMBL" id="MPN33616.1"/>
    </source>
</evidence>
<dbReference type="AlphaFoldDB" id="A0A645H560"/>
<comment type="cofactor">
    <cofactor evidence="1">
        <name>pyridoxal 5'-phosphate</name>
        <dbReference type="ChEBI" id="CHEBI:597326"/>
    </cofactor>
</comment>
<sequence length="216" mass="23328">MVDSAQTVGSVPINMQDMGIDYLVCSGHKGLYGPQGIGLLMLKDPDCGLDVWKYGETGDFSEQLPMPKKAPDCYEAGTPNLPGIAGLAEGIDFVIEQGQDKMFQSDLQKIETIYEVLSDIDGVVLYGPPPGTLKVPIVSFNIIGMTAAKVGEELFKRWDISVRTGLQSAYWAHEAAGTLPYGTVRVSVSCYTGGQDIEELAEAVATLRYEINKGKI</sequence>
<comment type="caution">
    <text evidence="4">The sequence shown here is derived from an EMBL/GenBank/DDBJ whole genome shotgun (WGS) entry which is preliminary data.</text>
</comment>
<reference evidence="4" key="1">
    <citation type="submission" date="2019-08" db="EMBL/GenBank/DDBJ databases">
        <authorList>
            <person name="Kucharzyk K."/>
            <person name="Murdoch R.W."/>
            <person name="Higgins S."/>
            <person name="Loffler F."/>
        </authorList>
    </citation>
    <scope>NUCLEOTIDE SEQUENCE</scope>
</reference>
<dbReference type="InterPro" id="IPR020578">
    <property type="entry name" value="Aminotrans_V_PyrdxlP_BS"/>
</dbReference>
<proteinExistence type="predicted"/>
<dbReference type="PANTHER" id="PTHR43586">
    <property type="entry name" value="CYSTEINE DESULFURASE"/>
    <property type="match status" value="1"/>
</dbReference>
<keyword evidence="4" id="KW-0808">Transferase</keyword>
<dbReference type="SUPFAM" id="SSF53383">
    <property type="entry name" value="PLP-dependent transferases"/>
    <property type="match status" value="1"/>
</dbReference>
<dbReference type="Gene3D" id="3.40.640.10">
    <property type="entry name" value="Type I PLP-dependent aspartate aminotransferase-like (Major domain)"/>
    <property type="match status" value="1"/>
</dbReference>
<dbReference type="PANTHER" id="PTHR43586:SF4">
    <property type="entry name" value="ISOPENICILLIN N EPIMERASE"/>
    <property type="match status" value="1"/>
</dbReference>
<dbReference type="PROSITE" id="PS00595">
    <property type="entry name" value="AA_TRANSFER_CLASS_5"/>
    <property type="match status" value="1"/>
</dbReference>
<dbReference type="InterPro" id="IPR015424">
    <property type="entry name" value="PyrdxlP-dep_Trfase"/>
</dbReference>
<name>A0A645H560_9ZZZZ</name>
<dbReference type="GO" id="GO:0031071">
    <property type="term" value="F:cysteine desulfurase activity"/>
    <property type="evidence" value="ECO:0007669"/>
    <property type="project" value="UniProtKB-EC"/>
</dbReference>
<protein>
    <submittedName>
        <fullName evidence="4">Cysteine desulfurase</fullName>
        <ecNumber evidence="4">2.8.1.7</ecNumber>
    </submittedName>
</protein>
<dbReference type="InterPro" id="IPR015421">
    <property type="entry name" value="PyrdxlP-dep_Trfase_major"/>
</dbReference>
<dbReference type="InterPro" id="IPR000192">
    <property type="entry name" value="Aminotrans_V_dom"/>
</dbReference>